<dbReference type="EMBL" id="JAVDXO010000007">
    <property type="protein sequence ID" value="MDR7307795.1"/>
    <property type="molecule type" value="Genomic_DNA"/>
</dbReference>
<dbReference type="Proteomes" id="UP001268089">
    <property type="component" value="Unassembled WGS sequence"/>
</dbReference>
<sequence length="73" mass="7831">MRAAVLLAVFACLFAFIGLNWAEFSATGTLEQKITQAAEANQRALSEATHSLSAHLGEMDDKLDKAIAPSPRN</sequence>
<organism evidence="1 2">
    <name type="scientific">Rhodoferax saidenbachensis</name>
    <dbReference type="NCBI Taxonomy" id="1484693"/>
    <lineage>
        <taxon>Bacteria</taxon>
        <taxon>Pseudomonadati</taxon>
        <taxon>Pseudomonadota</taxon>
        <taxon>Betaproteobacteria</taxon>
        <taxon>Burkholderiales</taxon>
        <taxon>Comamonadaceae</taxon>
        <taxon>Rhodoferax</taxon>
    </lineage>
</organism>
<accession>A0ABU1ZSG2</accession>
<reference evidence="1 2" key="1">
    <citation type="submission" date="2023-07" db="EMBL/GenBank/DDBJ databases">
        <title>Sorghum-associated microbial communities from plants grown in Nebraska, USA.</title>
        <authorList>
            <person name="Schachtman D."/>
        </authorList>
    </citation>
    <scope>NUCLEOTIDE SEQUENCE [LARGE SCALE GENOMIC DNA]</scope>
    <source>
        <strain evidence="1 2">BE308</strain>
    </source>
</reference>
<proteinExistence type="predicted"/>
<comment type="caution">
    <text evidence="1">The sequence shown here is derived from an EMBL/GenBank/DDBJ whole genome shotgun (WGS) entry which is preliminary data.</text>
</comment>
<keyword evidence="2" id="KW-1185">Reference proteome</keyword>
<evidence type="ECO:0000313" key="1">
    <source>
        <dbReference type="EMBL" id="MDR7307795.1"/>
    </source>
</evidence>
<protein>
    <submittedName>
        <fullName evidence="1">Uncharacterized membrane protein YfbV (UPF0208 family)</fullName>
    </submittedName>
</protein>
<name>A0ABU1ZSG2_9BURK</name>
<dbReference type="RefSeq" id="WP_310344299.1">
    <property type="nucleotide sequence ID" value="NZ_JAVDXO010000007.1"/>
</dbReference>
<evidence type="ECO:0000313" key="2">
    <source>
        <dbReference type="Proteomes" id="UP001268089"/>
    </source>
</evidence>
<gene>
    <name evidence="1" type="ORF">J2X15_003099</name>
</gene>